<dbReference type="STRING" id="426703.SAMN04488100_13131"/>
<dbReference type="GO" id="GO:0009253">
    <property type="term" value="P:peptidoglycan catabolic process"/>
    <property type="evidence" value="ECO:0007669"/>
    <property type="project" value="InterPro"/>
</dbReference>
<proteinExistence type="predicted"/>
<dbReference type="EMBL" id="BJUX01000028">
    <property type="protein sequence ID" value="GEK89989.1"/>
    <property type="molecule type" value="Genomic_DNA"/>
</dbReference>
<dbReference type="PROSITE" id="PS50008">
    <property type="entry name" value="PIPLC_Y_DOMAIN"/>
    <property type="match status" value="1"/>
</dbReference>
<dbReference type="SUPFAM" id="SSF54106">
    <property type="entry name" value="LysM domain"/>
    <property type="match status" value="1"/>
</dbReference>
<evidence type="ECO:0000259" key="2">
    <source>
        <dbReference type="PROSITE" id="PS51782"/>
    </source>
</evidence>
<dbReference type="Proteomes" id="UP000321425">
    <property type="component" value="Unassembled WGS sequence"/>
</dbReference>
<keyword evidence="6" id="KW-1185">Reference proteome</keyword>
<dbReference type="AlphaFoldDB" id="A0A1H7W892"/>
<dbReference type="InterPro" id="IPR036505">
    <property type="entry name" value="Amidase/PGRP_sf"/>
</dbReference>
<dbReference type="PANTHER" id="PTHR11022">
    <property type="entry name" value="PEPTIDOGLYCAN RECOGNITION PROTEIN"/>
    <property type="match status" value="1"/>
</dbReference>
<dbReference type="Proteomes" id="UP000198548">
    <property type="component" value="Unassembled WGS sequence"/>
</dbReference>
<dbReference type="InterPro" id="IPR015510">
    <property type="entry name" value="PGRP"/>
</dbReference>
<sequence length="314" mass="36023">MIHGLFLDLPKFIDYRKRIERHSTKRFPVLDMAGKTEIAIQHSLTRQGMSGSNAEGYARFHINSHGWPSIGYSYVLEPDGTIKFCNPVNWRTYHVGNSNNFSVGICLTGDFRYEEPTNEQKESLRLLVARLKKEYPQIKRVRSHDEYPDYYWKSCCEFDYEKVLEEKPKLPVKENIGSTYTVQEGDTFWSIAKGREFNVIDLEHANPKIDARSLQIGQTINIPRAEEEKATEEEKQSPAYHGNSIQKYLESIGEDDSYEARKKRAVELGIKEYKGTAEQNLQLLGIIRDGVTPPQNVTQIAVDGSWGPATTKRL</sequence>
<protein>
    <submittedName>
        <fullName evidence="4">N-acetylmuramoyl-L-alanine amidase</fullName>
    </submittedName>
</protein>
<dbReference type="EMBL" id="FOBL01000031">
    <property type="protein sequence ID" value="SEM17544.1"/>
    <property type="molecule type" value="Genomic_DNA"/>
</dbReference>
<dbReference type="Gene3D" id="3.40.80.10">
    <property type="entry name" value="Peptidoglycan recognition protein-like"/>
    <property type="match status" value="1"/>
</dbReference>
<accession>A0A1H7W892</accession>
<evidence type="ECO:0000313" key="5">
    <source>
        <dbReference type="Proteomes" id="UP000198548"/>
    </source>
</evidence>
<dbReference type="CDD" id="cd00118">
    <property type="entry name" value="LysM"/>
    <property type="match status" value="1"/>
</dbReference>
<reference evidence="3 6" key="2">
    <citation type="submission" date="2019-07" db="EMBL/GenBank/DDBJ databases">
        <title>Whole genome shotgun sequence of Alkalibacterium putridalgicola NBRC 103243.</title>
        <authorList>
            <person name="Hosoyama A."/>
            <person name="Uohara A."/>
            <person name="Ohji S."/>
            <person name="Ichikawa N."/>
        </authorList>
    </citation>
    <scope>NUCLEOTIDE SEQUENCE [LARGE SCALE GENOMIC DNA]</scope>
    <source>
        <strain evidence="3 6">NBRC 103243</strain>
    </source>
</reference>
<dbReference type="SMART" id="SM00257">
    <property type="entry name" value="LysM"/>
    <property type="match status" value="1"/>
</dbReference>
<dbReference type="Gene3D" id="3.10.350.10">
    <property type="entry name" value="LysM domain"/>
    <property type="match status" value="1"/>
</dbReference>
<dbReference type="InterPro" id="IPR002502">
    <property type="entry name" value="Amidase_domain"/>
</dbReference>
<dbReference type="GO" id="GO:0004435">
    <property type="term" value="F:phosphatidylinositol-4,5-bisphosphate phospholipase C activity"/>
    <property type="evidence" value="ECO:0007669"/>
    <property type="project" value="InterPro"/>
</dbReference>
<dbReference type="GO" id="GO:0035556">
    <property type="term" value="P:intracellular signal transduction"/>
    <property type="evidence" value="ECO:0007669"/>
    <property type="project" value="InterPro"/>
</dbReference>
<name>A0A1H7W892_9LACT</name>
<dbReference type="PANTHER" id="PTHR11022:SF41">
    <property type="entry name" value="PEPTIDOGLYCAN-RECOGNITION PROTEIN LC-RELATED"/>
    <property type="match status" value="1"/>
</dbReference>
<dbReference type="Pfam" id="PF01510">
    <property type="entry name" value="Amidase_2"/>
    <property type="match status" value="1"/>
</dbReference>
<dbReference type="CDD" id="cd06583">
    <property type="entry name" value="PGRP"/>
    <property type="match status" value="1"/>
</dbReference>
<dbReference type="GO" id="GO:0008745">
    <property type="term" value="F:N-acetylmuramoyl-L-alanine amidase activity"/>
    <property type="evidence" value="ECO:0007669"/>
    <property type="project" value="InterPro"/>
</dbReference>
<dbReference type="Pfam" id="PF01476">
    <property type="entry name" value="LysM"/>
    <property type="match status" value="1"/>
</dbReference>
<dbReference type="RefSeq" id="WP_091489310.1">
    <property type="nucleotide sequence ID" value="NZ_BJUX01000028.1"/>
</dbReference>
<reference evidence="4 5" key="1">
    <citation type="submission" date="2016-10" db="EMBL/GenBank/DDBJ databases">
        <authorList>
            <person name="de Groot N.N."/>
        </authorList>
    </citation>
    <scope>NUCLEOTIDE SEQUENCE [LARGE SCALE GENOMIC DNA]</scope>
    <source>
        <strain evidence="4 5">DSM 19182</strain>
    </source>
</reference>
<feature type="domain" description="LysM" evidence="2">
    <location>
        <begin position="178"/>
        <end position="222"/>
    </location>
</feature>
<evidence type="ECO:0000259" key="1">
    <source>
        <dbReference type="PROSITE" id="PS50008"/>
    </source>
</evidence>
<evidence type="ECO:0000313" key="6">
    <source>
        <dbReference type="Proteomes" id="UP000321425"/>
    </source>
</evidence>
<dbReference type="SMART" id="SM00644">
    <property type="entry name" value="Ami_2"/>
    <property type="match status" value="1"/>
</dbReference>
<dbReference type="InterPro" id="IPR018392">
    <property type="entry name" value="LysM"/>
</dbReference>
<dbReference type="OrthoDB" id="9812621at2"/>
<dbReference type="InterPro" id="IPR036779">
    <property type="entry name" value="LysM_dom_sf"/>
</dbReference>
<feature type="domain" description="PI-PLC Y-box" evidence="1">
    <location>
        <begin position="82"/>
        <end position="158"/>
    </location>
</feature>
<organism evidence="4 5">
    <name type="scientific">Alkalibacterium putridalgicola</name>
    <dbReference type="NCBI Taxonomy" id="426703"/>
    <lineage>
        <taxon>Bacteria</taxon>
        <taxon>Bacillati</taxon>
        <taxon>Bacillota</taxon>
        <taxon>Bacilli</taxon>
        <taxon>Lactobacillales</taxon>
        <taxon>Carnobacteriaceae</taxon>
        <taxon>Alkalibacterium</taxon>
    </lineage>
</organism>
<dbReference type="InterPro" id="IPR001711">
    <property type="entry name" value="PLipase_C_Pinositol-sp_Y"/>
</dbReference>
<dbReference type="GO" id="GO:0006629">
    <property type="term" value="P:lipid metabolic process"/>
    <property type="evidence" value="ECO:0007669"/>
    <property type="project" value="InterPro"/>
</dbReference>
<dbReference type="PROSITE" id="PS51782">
    <property type="entry name" value="LYSM"/>
    <property type="match status" value="1"/>
</dbReference>
<evidence type="ECO:0000313" key="4">
    <source>
        <dbReference type="EMBL" id="SEM17544.1"/>
    </source>
</evidence>
<dbReference type="SUPFAM" id="SSF55846">
    <property type="entry name" value="N-acetylmuramoyl-L-alanine amidase-like"/>
    <property type="match status" value="1"/>
</dbReference>
<gene>
    <name evidence="3" type="ORF">APU01nite_20280</name>
    <name evidence="4" type="ORF">SAMN04488100_13131</name>
</gene>
<evidence type="ECO:0000313" key="3">
    <source>
        <dbReference type="EMBL" id="GEK89989.1"/>
    </source>
</evidence>